<evidence type="ECO:0000256" key="1">
    <source>
        <dbReference type="SAM" id="MobiDB-lite"/>
    </source>
</evidence>
<feature type="compositionally biased region" description="Basic residues" evidence="1">
    <location>
        <begin position="96"/>
        <end position="116"/>
    </location>
</feature>
<feature type="compositionally biased region" description="Basic residues" evidence="1">
    <location>
        <begin position="1"/>
        <end position="42"/>
    </location>
</feature>
<feature type="compositionally biased region" description="Low complexity" evidence="1">
    <location>
        <begin position="79"/>
        <end position="95"/>
    </location>
</feature>
<feature type="compositionally biased region" description="Basic residues" evidence="1">
    <location>
        <begin position="201"/>
        <end position="229"/>
    </location>
</feature>
<reference evidence="2" key="1">
    <citation type="submission" date="2020-02" db="EMBL/GenBank/DDBJ databases">
        <authorList>
            <person name="Meier V. D."/>
        </authorList>
    </citation>
    <scope>NUCLEOTIDE SEQUENCE</scope>
    <source>
        <strain evidence="2">AVDCRST_MAG66</strain>
    </source>
</reference>
<organism evidence="2">
    <name type="scientific">uncultured Pseudonocardia sp</name>
    <dbReference type="NCBI Taxonomy" id="211455"/>
    <lineage>
        <taxon>Bacteria</taxon>
        <taxon>Bacillati</taxon>
        <taxon>Actinomycetota</taxon>
        <taxon>Actinomycetes</taxon>
        <taxon>Pseudonocardiales</taxon>
        <taxon>Pseudonocardiaceae</taxon>
        <taxon>Pseudonocardia</taxon>
        <taxon>environmental samples</taxon>
    </lineage>
</organism>
<gene>
    <name evidence="2" type="ORF">AVDCRST_MAG66-3052</name>
</gene>
<feature type="region of interest" description="Disordered" evidence="1">
    <location>
        <begin position="1"/>
        <end position="238"/>
    </location>
</feature>
<name>A0A6J4PW83_9PSEU</name>
<sequence length="251" mass="27688">DRSRRGGLAPPRRRRVLRRGHARRAGRRGVAGHRRHLLHGQRARPVAVRPVDPARQGSRRVGRLHGAAPGRGRRRLRGAGRPPGAPARARGPAPRLHQRGRPVRRRARRRRRRPAARRPAAPGAAPRRPRAGPAGPGRPRRPPGRRGGGGGGRGTRHPLVVARRALRPAPPRRPPVDGRARRARLRRRDRGAAGAQDRGRPLLHHPARLPVRRRRRRRSGPARARRTRLRGGVPGGPVWRCGGACGSPSRV</sequence>
<evidence type="ECO:0000313" key="2">
    <source>
        <dbReference type="EMBL" id="CAA9427298.1"/>
    </source>
</evidence>
<accession>A0A6J4PW83</accession>
<feature type="non-terminal residue" evidence="2">
    <location>
        <position position="1"/>
    </location>
</feature>
<dbReference type="EMBL" id="CADCUS010000443">
    <property type="protein sequence ID" value="CAA9427298.1"/>
    <property type="molecule type" value="Genomic_DNA"/>
</dbReference>
<dbReference type="AlphaFoldDB" id="A0A6J4PW83"/>
<protein>
    <submittedName>
        <fullName evidence="2">Uncharacterized protein</fullName>
    </submittedName>
</protein>
<feature type="compositionally biased region" description="Low complexity" evidence="1">
    <location>
        <begin position="117"/>
        <end position="126"/>
    </location>
</feature>
<feature type="non-terminal residue" evidence="2">
    <location>
        <position position="251"/>
    </location>
</feature>
<proteinExistence type="predicted"/>